<proteinExistence type="predicted"/>
<accession>A0ABP9J727</accession>
<comment type="caution">
    <text evidence="1">The sequence shown here is derived from an EMBL/GenBank/DDBJ whole genome shotgun (WGS) entry which is preliminary data.</text>
</comment>
<organism evidence="1 2">
    <name type="scientific">Streptomyces siamensis</name>
    <dbReference type="NCBI Taxonomy" id="1274986"/>
    <lineage>
        <taxon>Bacteria</taxon>
        <taxon>Bacillati</taxon>
        <taxon>Actinomycetota</taxon>
        <taxon>Actinomycetes</taxon>
        <taxon>Kitasatosporales</taxon>
        <taxon>Streptomycetaceae</taxon>
        <taxon>Streptomyces</taxon>
    </lineage>
</organism>
<dbReference type="Proteomes" id="UP001501759">
    <property type="component" value="Unassembled WGS sequence"/>
</dbReference>
<evidence type="ECO:0000313" key="2">
    <source>
        <dbReference type="Proteomes" id="UP001501759"/>
    </source>
</evidence>
<sequence length="111" mass="11899">MPRNDRQGTCTGTDVRAVKPLRSRGRIGHVAVTWAPWPRHAGRLLRAATIVDPSGRPCATSEIRVIPCAMTQGHEAVTIDHGAARTSPMTADYMTGGARPAADERVIECAL</sequence>
<reference evidence="2" key="1">
    <citation type="journal article" date="2019" name="Int. J. Syst. Evol. Microbiol.">
        <title>The Global Catalogue of Microorganisms (GCM) 10K type strain sequencing project: providing services to taxonomists for standard genome sequencing and annotation.</title>
        <authorList>
            <consortium name="The Broad Institute Genomics Platform"/>
            <consortium name="The Broad Institute Genome Sequencing Center for Infectious Disease"/>
            <person name="Wu L."/>
            <person name="Ma J."/>
        </authorList>
    </citation>
    <scope>NUCLEOTIDE SEQUENCE [LARGE SCALE GENOMIC DNA]</scope>
    <source>
        <strain evidence="2">JCM 18409</strain>
    </source>
</reference>
<protein>
    <submittedName>
        <fullName evidence="1">Uncharacterized protein</fullName>
    </submittedName>
</protein>
<keyword evidence="2" id="KW-1185">Reference proteome</keyword>
<evidence type="ECO:0000313" key="1">
    <source>
        <dbReference type="EMBL" id="GAA5022766.1"/>
    </source>
</evidence>
<name>A0ABP9J727_9ACTN</name>
<dbReference type="EMBL" id="BAABKB010000023">
    <property type="protein sequence ID" value="GAA5022766.1"/>
    <property type="molecule type" value="Genomic_DNA"/>
</dbReference>
<gene>
    <name evidence="1" type="ORF">GCM10023335_54920</name>
</gene>